<comment type="caution">
    <text evidence="1">The sequence shown here is derived from an EMBL/GenBank/DDBJ whole genome shotgun (WGS) entry which is preliminary data.</text>
</comment>
<dbReference type="Proteomes" id="UP000291917">
    <property type="component" value="Unassembled WGS sequence"/>
</dbReference>
<reference evidence="1 2" key="1">
    <citation type="journal article" date="2019" name="Science, e1252229">
        <title>Invertible promoters mediate bacterial phase variation, antibiotic resistance, and host adaptation in the gut.</title>
        <authorList>
            <person name="Jiang X."/>
            <person name="Hall A.B."/>
            <person name="Arthur T.D."/>
            <person name="Plichta D.R."/>
            <person name="Covington C.T."/>
            <person name="Poyet M."/>
            <person name="Crothers J."/>
            <person name="Moses P.L."/>
            <person name="Tolonen A.C."/>
            <person name="Vlamakis H."/>
            <person name="Alm E.J."/>
            <person name="Xavier R.J."/>
        </authorList>
    </citation>
    <scope>NUCLEOTIDE SEQUENCE [LARGE SCALE GENOMIC DNA]</scope>
    <source>
        <strain evidence="2">bj_0095</strain>
    </source>
</reference>
<dbReference type="EMBL" id="RCXL01000047">
    <property type="protein sequence ID" value="RYT67975.1"/>
    <property type="molecule type" value="Genomic_DNA"/>
</dbReference>
<proteinExistence type="predicted"/>
<sequence>MILIIIWIGKYTGYIMRRIKDFQSGLPETSFLFLLYNENSFVLPEWWNKTGRTVILSFGTGSAFP</sequence>
<gene>
    <name evidence="1" type="ORF">EAJ03_18750</name>
</gene>
<name>A0A4Q5GK00_9BACE</name>
<dbReference type="AlphaFoldDB" id="A0A4Q5GK00"/>
<accession>A0A4Q5GK00</accession>
<protein>
    <submittedName>
        <fullName evidence="1">Uncharacterized protein</fullName>
    </submittedName>
</protein>
<evidence type="ECO:0000313" key="1">
    <source>
        <dbReference type="EMBL" id="RYT67975.1"/>
    </source>
</evidence>
<evidence type="ECO:0000313" key="2">
    <source>
        <dbReference type="Proteomes" id="UP000291917"/>
    </source>
</evidence>
<organism evidence="1 2">
    <name type="scientific">Bacteroides eggerthii</name>
    <dbReference type="NCBI Taxonomy" id="28111"/>
    <lineage>
        <taxon>Bacteria</taxon>
        <taxon>Pseudomonadati</taxon>
        <taxon>Bacteroidota</taxon>
        <taxon>Bacteroidia</taxon>
        <taxon>Bacteroidales</taxon>
        <taxon>Bacteroidaceae</taxon>
        <taxon>Bacteroides</taxon>
    </lineage>
</organism>